<dbReference type="AlphaFoldDB" id="A0A444U502"/>
<evidence type="ECO:0000313" key="2">
    <source>
        <dbReference type="EMBL" id="RXM30244.1"/>
    </source>
</evidence>
<keyword evidence="3" id="KW-1185">Reference proteome</keyword>
<dbReference type="Proteomes" id="UP000289886">
    <property type="component" value="Unassembled WGS sequence"/>
</dbReference>
<protein>
    <submittedName>
        <fullName evidence="2">Uncharacterized protein</fullName>
    </submittedName>
</protein>
<sequence length="118" mass="13204">MPSNVQEELARDQFVEAIGTGELRAQVRLLRPQSLREAVELAYEREVVWATERKGSAGRSRPAVRMTQLETGPFAPSETPTAWISWIKRTSWDDEDLGGWLCNGGTRGGRVRWAGPAH</sequence>
<organism evidence="2 3">
    <name type="scientific">Acipenser ruthenus</name>
    <name type="common">Sterlet sturgeon</name>
    <dbReference type="NCBI Taxonomy" id="7906"/>
    <lineage>
        <taxon>Eukaryota</taxon>
        <taxon>Metazoa</taxon>
        <taxon>Chordata</taxon>
        <taxon>Craniata</taxon>
        <taxon>Vertebrata</taxon>
        <taxon>Euteleostomi</taxon>
        <taxon>Actinopterygii</taxon>
        <taxon>Chondrostei</taxon>
        <taxon>Acipenseriformes</taxon>
        <taxon>Acipenseridae</taxon>
        <taxon>Acipenser</taxon>
    </lineage>
</organism>
<feature type="region of interest" description="Disordered" evidence="1">
    <location>
        <begin position="54"/>
        <end position="78"/>
    </location>
</feature>
<accession>A0A444U502</accession>
<evidence type="ECO:0000313" key="3">
    <source>
        <dbReference type="Proteomes" id="UP000289886"/>
    </source>
</evidence>
<reference evidence="2 3" key="1">
    <citation type="submission" date="2019-01" db="EMBL/GenBank/DDBJ databases">
        <title>Draft Genome and Complete Hox-Cluster Characterization of the Sterlet Sturgeon (Acipenser ruthenus).</title>
        <authorList>
            <person name="Wei Q."/>
        </authorList>
    </citation>
    <scope>NUCLEOTIDE SEQUENCE [LARGE SCALE GENOMIC DNA]</scope>
    <source>
        <strain evidence="2">WHYD16114868_AA</strain>
        <tissue evidence="2">Blood</tissue>
    </source>
</reference>
<comment type="caution">
    <text evidence="2">The sequence shown here is derived from an EMBL/GenBank/DDBJ whole genome shotgun (WGS) entry which is preliminary data.</text>
</comment>
<gene>
    <name evidence="2" type="ORF">EOD39_1983</name>
</gene>
<evidence type="ECO:0000256" key="1">
    <source>
        <dbReference type="SAM" id="MobiDB-lite"/>
    </source>
</evidence>
<proteinExistence type="predicted"/>
<dbReference type="EMBL" id="SCEB01215297">
    <property type="protein sequence ID" value="RXM30244.1"/>
    <property type="molecule type" value="Genomic_DNA"/>
</dbReference>
<name>A0A444U502_ACIRT</name>